<name>A0AAN8EWP0_9EURO</name>
<evidence type="ECO:0000313" key="2">
    <source>
        <dbReference type="Proteomes" id="UP001316803"/>
    </source>
</evidence>
<keyword evidence="2" id="KW-1185">Reference proteome</keyword>
<comment type="caution">
    <text evidence="1">The sequence shown here is derived from an EMBL/GenBank/DDBJ whole genome shotgun (WGS) entry which is preliminary data.</text>
</comment>
<dbReference type="Proteomes" id="UP001316803">
    <property type="component" value="Unassembled WGS sequence"/>
</dbReference>
<sequence length="343" mass="38902">RNDLDLKMVLSIKLRGHGQQEMLDTVIVSEDLQKIFLAVKARIPGGDEKAMILPIDTFKKLTTQCVSKLSRFYQVCDQWSFERVPAVPNVPEDLGDMIGSAGTSRIVVTRELQEVFGLETENVHVNQLKELTNKHICEVSRLIQACDETCIGRSKTFHKGDRKYVIRIANEGCLVDGVIVVNETLREEIKEVLCLPKSQEASFLDIVLFKKWLARSKLRADRPQQFRRLEQACDFTVSGLLKTIPRSQALEAVAEKPFYWTYLKIAGATIEARVSEGRFDDNAAGREFVVLDWQISPYGTGTCSLHNACEDIVIEFDVFKLNHDLTRNNIYHARILSDSVLMP</sequence>
<protein>
    <submittedName>
        <fullName evidence="1">Uncharacterized protein</fullName>
    </submittedName>
</protein>
<dbReference type="AlphaFoldDB" id="A0AAN8EWP0"/>
<reference evidence="1 2" key="1">
    <citation type="submission" date="2022-12" db="EMBL/GenBank/DDBJ databases">
        <title>Genomic features and morphological characterization of a novel Knufia sp. strain isolated from spacecraft assembly facility.</title>
        <authorList>
            <person name="Teixeira M."/>
            <person name="Chander A.M."/>
            <person name="Stajich J.E."/>
            <person name="Venkateswaran K."/>
        </authorList>
    </citation>
    <scope>NUCLEOTIDE SEQUENCE [LARGE SCALE GENOMIC DNA]</scope>
    <source>
        <strain evidence="1 2">FJI-L2-BK-P2</strain>
    </source>
</reference>
<feature type="non-terminal residue" evidence="1">
    <location>
        <position position="1"/>
    </location>
</feature>
<gene>
    <name evidence="1" type="ORF">OHC33_011274</name>
</gene>
<organism evidence="1 2">
    <name type="scientific">Knufia fluminis</name>
    <dbReference type="NCBI Taxonomy" id="191047"/>
    <lineage>
        <taxon>Eukaryota</taxon>
        <taxon>Fungi</taxon>
        <taxon>Dikarya</taxon>
        <taxon>Ascomycota</taxon>
        <taxon>Pezizomycotina</taxon>
        <taxon>Eurotiomycetes</taxon>
        <taxon>Chaetothyriomycetidae</taxon>
        <taxon>Chaetothyriales</taxon>
        <taxon>Trichomeriaceae</taxon>
        <taxon>Knufia</taxon>
    </lineage>
</organism>
<evidence type="ECO:0000313" key="1">
    <source>
        <dbReference type="EMBL" id="KAK5947711.1"/>
    </source>
</evidence>
<accession>A0AAN8EWP0</accession>
<dbReference type="EMBL" id="JAKLMC020000087">
    <property type="protein sequence ID" value="KAK5947711.1"/>
    <property type="molecule type" value="Genomic_DNA"/>
</dbReference>
<proteinExistence type="predicted"/>